<reference evidence="2 3" key="1">
    <citation type="submission" date="2018-06" db="EMBL/GenBank/DDBJ databases">
        <title>Extensive metabolic versatility and redundancy in microbially diverse, dynamic hydrothermal sediments.</title>
        <authorList>
            <person name="Dombrowski N."/>
            <person name="Teske A."/>
            <person name="Baker B.J."/>
        </authorList>
    </citation>
    <scope>NUCLEOTIDE SEQUENCE [LARGE SCALE GENOMIC DNA]</scope>
    <source>
        <strain evidence="2">B20_G2</strain>
    </source>
</reference>
<evidence type="ECO:0000256" key="1">
    <source>
        <dbReference type="SAM" id="Phobius"/>
    </source>
</evidence>
<gene>
    <name evidence="2" type="ORF">DRJ26_04245</name>
</gene>
<dbReference type="EMBL" id="QMRA01000097">
    <property type="protein sequence ID" value="RLE52804.1"/>
    <property type="molecule type" value="Genomic_DNA"/>
</dbReference>
<feature type="non-terminal residue" evidence="2">
    <location>
        <position position="138"/>
    </location>
</feature>
<protein>
    <submittedName>
        <fullName evidence="2">Uncharacterized protein</fullName>
    </submittedName>
</protein>
<organism evidence="2 3">
    <name type="scientific">Thermoproteota archaeon</name>
    <dbReference type="NCBI Taxonomy" id="2056631"/>
    <lineage>
        <taxon>Archaea</taxon>
        <taxon>Thermoproteota</taxon>
    </lineage>
</organism>
<feature type="transmembrane region" description="Helical" evidence="1">
    <location>
        <begin position="7"/>
        <end position="30"/>
    </location>
</feature>
<evidence type="ECO:0000313" key="3">
    <source>
        <dbReference type="Proteomes" id="UP000269499"/>
    </source>
</evidence>
<evidence type="ECO:0000313" key="2">
    <source>
        <dbReference type="EMBL" id="RLE52804.1"/>
    </source>
</evidence>
<keyword evidence="1" id="KW-0472">Membrane</keyword>
<keyword evidence="1" id="KW-0812">Transmembrane</keyword>
<name>A0A497EZG7_9CREN</name>
<comment type="caution">
    <text evidence="2">The sequence shown here is derived from an EMBL/GenBank/DDBJ whole genome shotgun (WGS) entry which is preliminary data.</text>
</comment>
<sequence>MKDPIEYSLMAIVIILLFISSSSILAGMVAPIDYKLDLEATSLLDKITLTEGQPENWGEAIIDGNALEDFGLSSKLPGQLDKGKVNALTFRALGSSYLNFNNPYYMSPEDFLLNWISLQYRGFIIDFIPAFNVSITVT</sequence>
<dbReference type="AlphaFoldDB" id="A0A497EZG7"/>
<keyword evidence="1" id="KW-1133">Transmembrane helix</keyword>
<dbReference type="Proteomes" id="UP000269499">
    <property type="component" value="Unassembled WGS sequence"/>
</dbReference>
<proteinExistence type="predicted"/>
<accession>A0A497EZG7</accession>